<comment type="subcellular location">
    <subcellularLocation>
        <location evidence="1">Cytoplasm</location>
    </subcellularLocation>
</comment>
<dbReference type="PANTHER" id="PTHR12170">
    <property type="entry name" value="MACROPHAGE ERYTHROBLAST ATTACHER-RELATED"/>
    <property type="match status" value="1"/>
</dbReference>
<keyword evidence="3" id="KW-0479">Metal-binding</keyword>
<dbReference type="SMART" id="SM00757">
    <property type="entry name" value="CRA"/>
    <property type="match status" value="1"/>
</dbReference>
<evidence type="ECO:0000313" key="10">
    <source>
        <dbReference type="EMBL" id="KZS09020.1"/>
    </source>
</evidence>
<feature type="domain" description="RING-Gid-type" evidence="8">
    <location>
        <begin position="337"/>
        <end position="391"/>
    </location>
</feature>
<dbReference type="InterPro" id="IPR044063">
    <property type="entry name" value="ZF_RING_GID"/>
</dbReference>
<accession>A0A0P5AKN5</accession>
<dbReference type="GO" id="GO:0034657">
    <property type="term" value="C:GID complex"/>
    <property type="evidence" value="ECO:0007669"/>
    <property type="project" value="TreeGrafter"/>
</dbReference>
<dbReference type="GO" id="GO:0061630">
    <property type="term" value="F:ubiquitin protein ligase activity"/>
    <property type="evidence" value="ECO:0007669"/>
    <property type="project" value="InterPro"/>
</dbReference>
<dbReference type="SMART" id="SM00668">
    <property type="entry name" value="CTLH"/>
    <property type="match status" value="1"/>
</dbReference>
<organism evidence="10 11">
    <name type="scientific">Daphnia magna</name>
    <dbReference type="NCBI Taxonomy" id="35525"/>
    <lineage>
        <taxon>Eukaryota</taxon>
        <taxon>Metazoa</taxon>
        <taxon>Ecdysozoa</taxon>
        <taxon>Arthropoda</taxon>
        <taxon>Crustacea</taxon>
        <taxon>Branchiopoda</taxon>
        <taxon>Diplostraca</taxon>
        <taxon>Cladocera</taxon>
        <taxon>Anomopoda</taxon>
        <taxon>Daphniidae</taxon>
        <taxon>Daphnia</taxon>
    </lineage>
</organism>
<evidence type="ECO:0000256" key="6">
    <source>
        <dbReference type="PROSITE-ProRule" id="PRU01215"/>
    </source>
</evidence>
<evidence type="ECO:0000256" key="5">
    <source>
        <dbReference type="ARBA" id="ARBA00022833"/>
    </source>
</evidence>
<dbReference type="GO" id="GO:0043161">
    <property type="term" value="P:proteasome-mediated ubiquitin-dependent protein catabolic process"/>
    <property type="evidence" value="ECO:0007669"/>
    <property type="project" value="InterPro"/>
</dbReference>
<dbReference type="SMART" id="SM00667">
    <property type="entry name" value="LisH"/>
    <property type="match status" value="1"/>
</dbReference>
<sequence length="405" mass="46170">MEACVAVEKEIDKILSKFASIRENGSKNIEETIEFLSSIKPELEQAQTDSEFNERQLFIIHLAVAKVKETVSRLASEHRDLHSSVSKVGKTIDRNFTQDYASTSFDRVFSGVDKEKLLNQVICQHMYRHGFLEIGEELARESGLEIHENSKQPFMLLNEILEKLRHKNLVAALEWAQTHREQLMEQNSSLEFKLHRLQFLQLVSEGPEKQAEALGYVRRHFPPFVHQHETDIQNLMGVLAFIPYGVHNSPYKKLFDPILWTEICEVFVKDACALLGFSVESPLSVCINVGSISLPALLNIKQVMAQRQVAGMWNAKDELPIEIDAGREYRYHSIFACPILRQQGSDSNPPMRLLCGHVISRDALNKLSSGNNVLRAIRTGQSVARLKCPYCPREFDSSEARQLHF</sequence>
<dbReference type="PROSITE" id="PS51867">
    <property type="entry name" value="ZF_RING_GID"/>
    <property type="match status" value="1"/>
</dbReference>
<evidence type="ECO:0000256" key="4">
    <source>
        <dbReference type="ARBA" id="ARBA00022771"/>
    </source>
</evidence>
<evidence type="ECO:0000256" key="3">
    <source>
        <dbReference type="ARBA" id="ARBA00022723"/>
    </source>
</evidence>
<dbReference type="FunFam" id="3.30.40.10:FF:000143">
    <property type="entry name" value="Regulator of gluconeogenesis Rmd5"/>
    <property type="match status" value="1"/>
</dbReference>
<reference evidence="9" key="1">
    <citation type="submission" date="2015-10" db="EMBL/GenBank/DDBJ databases">
        <title>EvidentialGene: Evidence-directed Construction of Complete mRNA Transcriptomes without Genomes.</title>
        <authorList>
            <person name="Gilbert D.G."/>
        </authorList>
    </citation>
    <scope>NUCLEOTIDE SEQUENCE</scope>
</reference>
<gene>
    <name evidence="10" type="ORF">APZ42_026735</name>
</gene>
<dbReference type="GO" id="GO:0005737">
    <property type="term" value="C:cytoplasm"/>
    <property type="evidence" value="ECO:0007669"/>
    <property type="project" value="UniProtKB-SubCell"/>
</dbReference>
<evidence type="ECO:0000259" key="8">
    <source>
        <dbReference type="PROSITE" id="PS51867"/>
    </source>
</evidence>
<dbReference type="InterPro" id="IPR006595">
    <property type="entry name" value="CTLH_C"/>
</dbReference>
<protein>
    <submittedName>
        <fullName evidence="10">Protein RMD5 B</fullName>
    </submittedName>
</protein>
<evidence type="ECO:0000256" key="1">
    <source>
        <dbReference type="ARBA" id="ARBA00004496"/>
    </source>
</evidence>
<dbReference type="PANTHER" id="PTHR12170:SF3">
    <property type="entry name" value="GH10162P"/>
    <property type="match status" value="1"/>
</dbReference>
<dbReference type="InterPro" id="IPR024964">
    <property type="entry name" value="CTLH/CRA"/>
</dbReference>
<evidence type="ECO:0000259" key="7">
    <source>
        <dbReference type="PROSITE" id="PS50897"/>
    </source>
</evidence>
<dbReference type="EMBL" id="LRGB01002121">
    <property type="protein sequence ID" value="KZS09020.1"/>
    <property type="molecule type" value="Genomic_DNA"/>
</dbReference>
<dbReference type="OrthoDB" id="1933281at2759"/>
<evidence type="ECO:0000256" key="2">
    <source>
        <dbReference type="ARBA" id="ARBA00022490"/>
    </source>
</evidence>
<dbReference type="EMBL" id="GDIQ01054622">
    <property type="protein sequence ID" value="JAN40115.1"/>
    <property type="molecule type" value="Transcribed_RNA"/>
</dbReference>
<dbReference type="STRING" id="35525.A0A0P5AKN5"/>
<keyword evidence="5" id="KW-0862">Zinc</keyword>
<evidence type="ECO:0000313" key="11">
    <source>
        <dbReference type="Proteomes" id="UP000076858"/>
    </source>
</evidence>
<dbReference type="InterPro" id="IPR006594">
    <property type="entry name" value="LisH"/>
</dbReference>
<dbReference type="Pfam" id="PF10607">
    <property type="entry name" value="CTLH"/>
    <property type="match status" value="1"/>
</dbReference>
<proteinExistence type="predicted"/>
<dbReference type="PROSITE" id="PS50897">
    <property type="entry name" value="CTLH"/>
    <property type="match status" value="1"/>
</dbReference>
<feature type="domain" description="CTLH" evidence="7">
    <location>
        <begin position="153"/>
        <end position="210"/>
    </location>
</feature>
<dbReference type="GO" id="GO:0005634">
    <property type="term" value="C:nucleus"/>
    <property type="evidence" value="ECO:0007669"/>
    <property type="project" value="TreeGrafter"/>
</dbReference>
<name>A0A0P5AKN5_9CRUS</name>
<keyword evidence="4 6" id="KW-0863">Zinc-finger</keyword>
<feature type="zinc finger region" description="RING-Gid-type" evidence="6">
    <location>
        <begin position="337"/>
        <end position="391"/>
    </location>
</feature>
<dbReference type="PROSITE" id="PS50896">
    <property type="entry name" value="LISH"/>
    <property type="match status" value="1"/>
</dbReference>
<dbReference type="InterPro" id="IPR045098">
    <property type="entry name" value="Fyv10_fam"/>
</dbReference>
<keyword evidence="2" id="KW-0963">Cytoplasm</keyword>
<evidence type="ECO:0000313" key="9">
    <source>
        <dbReference type="EMBL" id="JAN40115.1"/>
    </source>
</evidence>
<dbReference type="InterPro" id="IPR013144">
    <property type="entry name" value="CRA_dom"/>
</dbReference>
<dbReference type="Proteomes" id="UP000076858">
    <property type="component" value="Unassembled WGS sequence"/>
</dbReference>
<dbReference type="GO" id="GO:0008270">
    <property type="term" value="F:zinc ion binding"/>
    <property type="evidence" value="ECO:0007669"/>
    <property type="project" value="UniProtKB-KW"/>
</dbReference>
<keyword evidence="11" id="KW-1185">Reference proteome</keyword>
<dbReference type="AlphaFoldDB" id="A0A0P5AKN5"/>
<reference evidence="10 11" key="2">
    <citation type="submission" date="2016-03" db="EMBL/GenBank/DDBJ databases">
        <title>EvidentialGene: Evidence-directed Construction of Genes on Genomes.</title>
        <authorList>
            <person name="Gilbert D.G."/>
            <person name="Choi J.-H."/>
            <person name="Mockaitis K."/>
            <person name="Colbourne J."/>
            <person name="Pfrender M."/>
        </authorList>
    </citation>
    <scope>NUCLEOTIDE SEQUENCE [LARGE SCALE GENOMIC DNA]</scope>
    <source>
        <strain evidence="10 11">Xinb3</strain>
        <tissue evidence="10">Complete organism</tissue>
    </source>
</reference>